<proteinExistence type="inferred from homology"/>
<comment type="caution">
    <text evidence="15">The sequence shown here is derived from an EMBL/GenBank/DDBJ whole genome shotgun (WGS) entry which is preliminary data.</text>
</comment>
<dbReference type="InterPro" id="IPR014851">
    <property type="entry name" value="BCS1_N"/>
</dbReference>
<dbReference type="Pfam" id="PF25426">
    <property type="entry name" value="AAA_lid_BCS1"/>
    <property type="match status" value="1"/>
</dbReference>
<comment type="catalytic activity">
    <reaction evidence="11">
        <text>ATP + H2O = ADP + phosphate + H(+)</text>
        <dbReference type="Rhea" id="RHEA:13065"/>
        <dbReference type="ChEBI" id="CHEBI:15377"/>
        <dbReference type="ChEBI" id="CHEBI:15378"/>
        <dbReference type="ChEBI" id="CHEBI:30616"/>
        <dbReference type="ChEBI" id="CHEBI:43474"/>
        <dbReference type="ChEBI" id="CHEBI:456216"/>
    </reaction>
    <physiologicalReaction direction="left-to-right" evidence="11">
        <dbReference type="Rhea" id="RHEA:13066"/>
    </physiologicalReaction>
</comment>
<dbReference type="InterPro" id="IPR050747">
    <property type="entry name" value="Mitochondrial_chaperone_BCS1"/>
</dbReference>
<feature type="domain" description="BCS1 N-terminal" evidence="14">
    <location>
        <begin position="71"/>
        <end position="267"/>
    </location>
</feature>
<feature type="compositionally biased region" description="Basic and acidic residues" evidence="12">
    <location>
        <begin position="841"/>
        <end position="850"/>
    </location>
</feature>
<dbReference type="SMART" id="SM01024">
    <property type="entry name" value="BCS1_N"/>
    <property type="match status" value="1"/>
</dbReference>
<dbReference type="Pfam" id="PF00004">
    <property type="entry name" value="AAA"/>
    <property type="match status" value="1"/>
</dbReference>
<dbReference type="AlphaFoldDB" id="A0AAE1C208"/>
<gene>
    <name evidence="15" type="ORF">LTR78_004721</name>
</gene>
<evidence type="ECO:0000259" key="13">
    <source>
        <dbReference type="SMART" id="SM00382"/>
    </source>
</evidence>
<evidence type="ECO:0000256" key="4">
    <source>
        <dbReference type="ARBA" id="ARBA00022741"/>
    </source>
</evidence>
<keyword evidence="3" id="KW-0812">Transmembrane</keyword>
<accession>A0AAE1C208</accession>
<evidence type="ECO:0000256" key="5">
    <source>
        <dbReference type="ARBA" id="ARBA00022792"/>
    </source>
</evidence>
<keyword evidence="6" id="KW-0378">Hydrolase</keyword>
<dbReference type="InterPro" id="IPR003960">
    <property type="entry name" value="ATPase_AAA_CS"/>
</dbReference>
<evidence type="ECO:0000313" key="15">
    <source>
        <dbReference type="EMBL" id="KAK3675212.1"/>
    </source>
</evidence>
<feature type="compositionally biased region" description="Basic and acidic residues" evidence="12">
    <location>
        <begin position="556"/>
        <end position="568"/>
    </location>
</feature>
<keyword evidence="4" id="KW-0547">Nucleotide-binding</keyword>
<evidence type="ECO:0000259" key="14">
    <source>
        <dbReference type="SMART" id="SM01024"/>
    </source>
</evidence>
<evidence type="ECO:0000256" key="6">
    <source>
        <dbReference type="ARBA" id="ARBA00022801"/>
    </source>
</evidence>
<comment type="subcellular location">
    <subcellularLocation>
        <location evidence="1">Mitochondrion inner membrane</location>
        <topology evidence="1">Single-pass membrane protein</topology>
    </subcellularLocation>
</comment>
<dbReference type="InterPro" id="IPR057495">
    <property type="entry name" value="AAA_lid_BCS1"/>
</dbReference>
<evidence type="ECO:0000256" key="11">
    <source>
        <dbReference type="ARBA" id="ARBA00048778"/>
    </source>
</evidence>
<evidence type="ECO:0000256" key="7">
    <source>
        <dbReference type="ARBA" id="ARBA00022840"/>
    </source>
</evidence>
<comment type="similarity">
    <text evidence="2">Belongs to the AAA ATPase family. BCS1 subfamily.</text>
</comment>
<evidence type="ECO:0008006" key="17">
    <source>
        <dbReference type="Google" id="ProtNLM"/>
    </source>
</evidence>
<dbReference type="Gene3D" id="3.40.50.300">
    <property type="entry name" value="P-loop containing nucleotide triphosphate hydrolases"/>
    <property type="match status" value="1"/>
</dbReference>
<feature type="region of interest" description="Disordered" evidence="12">
    <location>
        <begin position="820"/>
        <end position="865"/>
    </location>
</feature>
<evidence type="ECO:0000256" key="2">
    <source>
        <dbReference type="ARBA" id="ARBA00007448"/>
    </source>
</evidence>
<feature type="domain" description="AAA+ ATPase" evidence="13">
    <location>
        <begin position="300"/>
        <end position="453"/>
    </location>
</feature>
<sequence length="902" mass="100131">MTGSGSLSKTQSLGTLLSLFSSACENLSASRSDQVIAQLLHLLKQLSPWFARLIAVVTPTILLYRALQKFGSLVSIICILRGWIMGKVTARVTVPPNPMLHDQIMAYLMEHGLKDSKTLTVTAPGTTTACSSITFMDPVVNTSQRMPVDGDEVRKKDAITYTPAVGHHSFFFDGYWMTFDRQRLAKQRGKGEERGSHNQEDDTIVLTCYSLFGGVTSLQKFLEHVKSSAASAQDAMTRVYRPVIQRHSQITCWDEGRARPQRKLAAITLDSKVKEPLIKDIETYLDPRTKSFYIRSGIPYRKGYLLFGPLGTGKTSFATALAGEYNLDVFLLTLSDPNMNDIRMETLFDKLPAKCIVLMEDIDSSGIAREKMNKLKKRDRSRGDDSDDAEGDSLRPAKSKHGMTLSGPLNVLDGIAAAEGRIVLMTSNDPDSLDKALIRASRIDRKVLFGYATHEVATNLFIKLFTKTSQQLLEGEKIFENIPVLAKAFADKIPADVITPAEIQGYLLSFQKRSGKNVAAFANELTAPSYEVPTTGLQAEPTVPAPADNPVLGADETPRAGTREERSSAARGRSISFSLPPPSPDDVPVAGAQEAQSTSGSSDFAASRAILVPVTSEREAQVVPIPYDPKLQSLPGDEGFGGSIEPGLPEDLDILVSGIDLNDEDDPNDPDYEYLQPKENYSDLWAIMDMDPWEHPNEAEKAALQYVARCRPHHPMDSWDEHDEWDCRYCYLDVPHPDDVWDARLRAAEEEQDSSELREHFGYNVEQAAGLQEEGKKKPGRRSRRLAFPVLRPTAAEPSEAPMLPRMIHDDLQPVTLVKTEGQTDKEQSKAITMSRSNSASRKESKEQDTRLANAPAPFDQLRPVPDHIEEIPDASNGSDYYTTLYWLEQNQNAISRYHCHR</sequence>
<keyword evidence="16" id="KW-1185">Reference proteome</keyword>
<dbReference type="GO" id="GO:0016887">
    <property type="term" value="F:ATP hydrolysis activity"/>
    <property type="evidence" value="ECO:0007669"/>
    <property type="project" value="InterPro"/>
</dbReference>
<feature type="compositionally biased region" description="Polar residues" evidence="12">
    <location>
        <begin position="830"/>
        <end position="840"/>
    </location>
</feature>
<evidence type="ECO:0000256" key="9">
    <source>
        <dbReference type="ARBA" id="ARBA00023128"/>
    </source>
</evidence>
<dbReference type="GO" id="GO:0005524">
    <property type="term" value="F:ATP binding"/>
    <property type="evidence" value="ECO:0007669"/>
    <property type="project" value="UniProtKB-KW"/>
</dbReference>
<keyword evidence="7" id="KW-0067">ATP-binding</keyword>
<organism evidence="15 16">
    <name type="scientific">Recurvomyces mirabilis</name>
    <dbReference type="NCBI Taxonomy" id="574656"/>
    <lineage>
        <taxon>Eukaryota</taxon>
        <taxon>Fungi</taxon>
        <taxon>Dikarya</taxon>
        <taxon>Ascomycota</taxon>
        <taxon>Pezizomycotina</taxon>
        <taxon>Dothideomycetes</taxon>
        <taxon>Dothideomycetidae</taxon>
        <taxon>Mycosphaerellales</taxon>
        <taxon>Teratosphaeriaceae</taxon>
        <taxon>Recurvomyces</taxon>
    </lineage>
</organism>
<evidence type="ECO:0000256" key="8">
    <source>
        <dbReference type="ARBA" id="ARBA00022989"/>
    </source>
</evidence>
<dbReference type="Pfam" id="PF08740">
    <property type="entry name" value="BCS1_N"/>
    <property type="match status" value="1"/>
</dbReference>
<dbReference type="InterPro" id="IPR003593">
    <property type="entry name" value="AAA+_ATPase"/>
</dbReference>
<feature type="region of interest" description="Disordered" evidence="12">
    <location>
        <begin position="372"/>
        <end position="405"/>
    </location>
</feature>
<evidence type="ECO:0000313" key="16">
    <source>
        <dbReference type="Proteomes" id="UP001274830"/>
    </source>
</evidence>
<evidence type="ECO:0000256" key="1">
    <source>
        <dbReference type="ARBA" id="ARBA00004434"/>
    </source>
</evidence>
<dbReference type="Proteomes" id="UP001274830">
    <property type="component" value="Unassembled WGS sequence"/>
</dbReference>
<feature type="compositionally biased region" description="Polar residues" evidence="12">
    <location>
        <begin position="594"/>
        <end position="604"/>
    </location>
</feature>
<keyword evidence="9" id="KW-0496">Mitochondrion</keyword>
<dbReference type="PROSITE" id="PS00674">
    <property type="entry name" value="AAA"/>
    <property type="match status" value="1"/>
</dbReference>
<feature type="compositionally biased region" description="Low complexity" evidence="12">
    <location>
        <begin position="569"/>
        <end position="578"/>
    </location>
</feature>
<dbReference type="InterPro" id="IPR027417">
    <property type="entry name" value="P-loop_NTPase"/>
</dbReference>
<dbReference type="InterPro" id="IPR003959">
    <property type="entry name" value="ATPase_AAA_core"/>
</dbReference>
<keyword evidence="10" id="KW-0472">Membrane</keyword>
<reference evidence="15" key="1">
    <citation type="submission" date="2023-07" db="EMBL/GenBank/DDBJ databases">
        <title>Black Yeasts Isolated from many extreme environments.</title>
        <authorList>
            <person name="Coleine C."/>
            <person name="Stajich J.E."/>
            <person name="Selbmann L."/>
        </authorList>
    </citation>
    <scope>NUCLEOTIDE SEQUENCE</scope>
    <source>
        <strain evidence="15">CCFEE 5485</strain>
    </source>
</reference>
<dbReference type="SUPFAM" id="SSF52540">
    <property type="entry name" value="P-loop containing nucleoside triphosphate hydrolases"/>
    <property type="match status" value="1"/>
</dbReference>
<protein>
    <recommendedName>
        <fullName evidence="17">P-loop containing nucleoside triphosphate hydrolase protein</fullName>
    </recommendedName>
</protein>
<dbReference type="SMART" id="SM00382">
    <property type="entry name" value="AAA"/>
    <property type="match status" value="1"/>
</dbReference>
<name>A0AAE1C208_9PEZI</name>
<evidence type="ECO:0000256" key="12">
    <source>
        <dbReference type="SAM" id="MobiDB-lite"/>
    </source>
</evidence>
<evidence type="ECO:0000256" key="3">
    <source>
        <dbReference type="ARBA" id="ARBA00022692"/>
    </source>
</evidence>
<keyword evidence="8" id="KW-1133">Transmembrane helix</keyword>
<keyword evidence="5" id="KW-0999">Mitochondrion inner membrane</keyword>
<dbReference type="PANTHER" id="PTHR23070">
    <property type="entry name" value="BCS1 AAA-TYPE ATPASE"/>
    <property type="match status" value="1"/>
</dbReference>
<dbReference type="GO" id="GO:0005743">
    <property type="term" value="C:mitochondrial inner membrane"/>
    <property type="evidence" value="ECO:0007669"/>
    <property type="project" value="UniProtKB-SubCell"/>
</dbReference>
<feature type="region of interest" description="Disordered" evidence="12">
    <location>
        <begin position="767"/>
        <end position="789"/>
    </location>
</feature>
<dbReference type="EMBL" id="JAUTXT010000015">
    <property type="protein sequence ID" value="KAK3675212.1"/>
    <property type="molecule type" value="Genomic_DNA"/>
</dbReference>
<evidence type="ECO:0000256" key="10">
    <source>
        <dbReference type="ARBA" id="ARBA00023136"/>
    </source>
</evidence>
<feature type="region of interest" description="Disordered" evidence="12">
    <location>
        <begin position="535"/>
        <end position="604"/>
    </location>
</feature>